<dbReference type="GO" id="GO:0005634">
    <property type="term" value="C:nucleus"/>
    <property type="evidence" value="ECO:0007669"/>
    <property type="project" value="UniProtKB-SubCell"/>
</dbReference>
<evidence type="ECO:0000256" key="4">
    <source>
        <dbReference type="ARBA" id="ARBA00024953"/>
    </source>
</evidence>
<keyword evidence="2 6" id="KW-0647">Proteasome</keyword>
<dbReference type="GO" id="GO:0019774">
    <property type="term" value="C:proteasome core complex, beta-subunit complex"/>
    <property type="evidence" value="ECO:0007669"/>
    <property type="project" value="InterPro"/>
</dbReference>
<dbReference type="SUPFAM" id="SSF56235">
    <property type="entry name" value="N-terminal nucleophile aminohydrolases (Ntn hydrolases)"/>
    <property type="match status" value="1"/>
</dbReference>
<reference evidence="7" key="1">
    <citation type="journal article" date="2019" name="Sci. Rep.">
        <title>No signal of deleterious mutation accumulation in conserved gene sequences of extant asexual hexapods.</title>
        <authorList>
            <person name="Brandt A."/>
            <person name="Bast J."/>
            <person name="Scheu S."/>
            <person name="Meusemann K."/>
            <person name="Donath A."/>
            <person name="Schuette K."/>
            <person name="Machida R."/>
            <person name="Kraaijeveld K."/>
        </authorList>
    </citation>
    <scope>NUCLEOTIDE SEQUENCE</scope>
    <source>
        <strain evidence="7">OG9945</strain>
    </source>
</reference>
<dbReference type="InterPro" id="IPR029055">
    <property type="entry name" value="Ntn_hydrolases_N"/>
</dbReference>
<dbReference type="Gene3D" id="3.60.20.10">
    <property type="entry name" value="Glutamine Phosphoribosylpyrophosphate, subunit 1, domain 1"/>
    <property type="match status" value="1"/>
</dbReference>
<dbReference type="PANTHER" id="PTHR32194">
    <property type="entry name" value="METALLOPROTEASE TLDD"/>
    <property type="match status" value="1"/>
</dbReference>
<proteinExistence type="evidence at transcript level"/>
<comment type="subunit">
    <text evidence="5">The 26S proteasome consists of a 20S proteasome core and two 19S regulatory subunits. The 20S proteasome core is composed of 28 subunits that are arranged in four stacked rings, resulting in a barrel-shaped structure. The two end rings are each formed by seven alpha subunits, and the two central rings are each formed by seven beta subunits. The catalytic chamber with the active sites is on the inside of the barrel.</text>
</comment>
<dbReference type="InterPro" id="IPR033811">
    <property type="entry name" value="Proteasome_beta_3"/>
</dbReference>
<keyword evidence="1 6" id="KW-0963">Cytoplasm</keyword>
<dbReference type="AlphaFoldDB" id="A0A481SXK1"/>
<dbReference type="PROSITE" id="PS00854">
    <property type="entry name" value="PROTEASOME_BETA_1"/>
    <property type="match status" value="1"/>
</dbReference>
<name>A0A481SXK1_9NEOP</name>
<dbReference type="GO" id="GO:0043161">
    <property type="term" value="P:proteasome-mediated ubiquitin-dependent protein catabolic process"/>
    <property type="evidence" value="ECO:0007669"/>
    <property type="project" value="InterPro"/>
</dbReference>
<dbReference type="InterPro" id="IPR023333">
    <property type="entry name" value="Proteasome_suB-type"/>
</dbReference>
<evidence type="ECO:0000256" key="3">
    <source>
        <dbReference type="ARBA" id="ARBA00023242"/>
    </source>
</evidence>
<protein>
    <recommendedName>
        <fullName evidence="6">Proteasome subunit beta</fullName>
    </recommendedName>
</protein>
<comment type="subcellular location">
    <subcellularLocation>
        <location evidence="6">Cytoplasm</location>
    </subcellularLocation>
    <subcellularLocation>
        <location evidence="6">Nucleus</location>
    </subcellularLocation>
</comment>
<dbReference type="GO" id="GO:0005737">
    <property type="term" value="C:cytoplasm"/>
    <property type="evidence" value="ECO:0007669"/>
    <property type="project" value="UniProtKB-SubCell"/>
</dbReference>
<evidence type="ECO:0000256" key="2">
    <source>
        <dbReference type="ARBA" id="ARBA00022942"/>
    </source>
</evidence>
<dbReference type="PROSITE" id="PS51476">
    <property type="entry name" value="PROTEASOME_BETA_2"/>
    <property type="match status" value="1"/>
</dbReference>
<evidence type="ECO:0000256" key="5">
    <source>
        <dbReference type="ARBA" id="ARBA00026071"/>
    </source>
</evidence>
<evidence type="ECO:0000256" key="1">
    <source>
        <dbReference type="ARBA" id="ARBA00022490"/>
    </source>
</evidence>
<comment type="subunit">
    <text evidence="6">Component of the proteasome complex.</text>
</comment>
<comment type="similarity">
    <text evidence="6">Belongs to the peptidase T1B family.</text>
</comment>
<dbReference type="Pfam" id="PF00227">
    <property type="entry name" value="Proteasome"/>
    <property type="match status" value="1"/>
</dbReference>
<dbReference type="FunFam" id="3.60.20.10:FF:000003">
    <property type="entry name" value="Proteasome subunit beta type-3"/>
    <property type="match status" value="1"/>
</dbReference>
<comment type="function">
    <text evidence="6">Component of the proteasome, a multicatalytic proteinase complex which is characterized by its ability to cleave peptides with Arg, Phe, Tyr, Leu, and Glu adjacent to the leaving group at neutral or slightly basic pH. The proteasome has an ATP-dependent proteolytic activity.</text>
</comment>
<sequence length="205" mass="22867">MSIMEYNGGCVLSMMGKDCVAIATDLRFGVQGMTVATNYEKVFEIGPQLYVGLPGLATDTETVLQRLKLRVNLYELKEGRRMQPAVLTSMIANMLYERRFGPYFVEPVIAGWDSKKQQPFLASMDLIGCITVTDEFALAGTCGEQMYGMSEALWQPDLNADELFECISQAMMNAFDRDAVSGMGAVVHIIEKDKVTTRKIKTRMD</sequence>
<dbReference type="PANTHER" id="PTHR32194:SF10">
    <property type="entry name" value="PROTEASOME SUBUNIT BETA TYPE-3"/>
    <property type="match status" value="1"/>
</dbReference>
<organism evidence="7">
    <name type="scientific">Frankliniella cephalica</name>
    <dbReference type="NCBI Taxonomy" id="407008"/>
    <lineage>
        <taxon>Eukaryota</taxon>
        <taxon>Metazoa</taxon>
        <taxon>Ecdysozoa</taxon>
        <taxon>Arthropoda</taxon>
        <taxon>Hexapoda</taxon>
        <taxon>Insecta</taxon>
        <taxon>Pterygota</taxon>
        <taxon>Neoptera</taxon>
        <taxon>Paraneoptera</taxon>
        <taxon>Thysanoptera</taxon>
        <taxon>Terebrantia</taxon>
        <taxon>Thripoidea</taxon>
        <taxon>Thripidae</taxon>
        <taxon>Frankliniella</taxon>
    </lineage>
</organism>
<evidence type="ECO:0000256" key="6">
    <source>
        <dbReference type="RuleBase" id="RU004203"/>
    </source>
</evidence>
<evidence type="ECO:0000313" key="7">
    <source>
        <dbReference type="EMBL" id="QBH73448.1"/>
    </source>
</evidence>
<dbReference type="EMBL" id="MH638058">
    <property type="protein sequence ID" value="QBH73448.1"/>
    <property type="molecule type" value="mRNA"/>
</dbReference>
<keyword evidence="3 6" id="KW-0539">Nucleus</keyword>
<dbReference type="CDD" id="cd03759">
    <property type="entry name" value="proteasome_beta_type_3"/>
    <property type="match status" value="1"/>
</dbReference>
<dbReference type="InterPro" id="IPR016050">
    <property type="entry name" value="Proteasome_bsu_CS"/>
</dbReference>
<comment type="function">
    <text evidence="4">Non-catalytic component of the proteasome, a multicatalytic proteinase complex which is characterized by its ability to cleave peptides with Arg, Phe, Tyr, Leu, and Glu adjacent to the leaving group at neutral or slightly basic pH. The proteasome has an ATP-dependent proteolytic activity.</text>
</comment>
<accession>A0A481SXK1</accession>
<dbReference type="InterPro" id="IPR001353">
    <property type="entry name" value="Proteasome_sua/b"/>
</dbReference>